<dbReference type="EMBL" id="MEUJ01000004">
    <property type="protein sequence ID" value="OGC40389.1"/>
    <property type="molecule type" value="Genomic_DNA"/>
</dbReference>
<dbReference type="Pfam" id="PF13632">
    <property type="entry name" value="Glyco_trans_2_3"/>
    <property type="match status" value="1"/>
</dbReference>
<feature type="transmembrane region" description="Helical" evidence="7">
    <location>
        <begin position="618"/>
        <end position="636"/>
    </location>
</feature>
<evidence type="ECO:0000313" key="10">
    <source>
        <dbReference type="Proteomes" id="UP000179242"/>
    </source>
</evidence>
<evidence type="ECO:0000256" key="5">
    <source>
        <dbReference type="ARBA" id="ARBA00022989"/>
    </source>
</evidence>
<evidence type="ECO:0000256" key="3">
    <source>
        <dbReference type="ARBA" id="ARBA00022679"/>
    </source>
</evidence>
<evidence type="ECO:0000313" key="9">
    <source>
        <dbReference type="EMBL" id="OGC40389.1"/>
    </source>
</evidence>
<evidence type="ECO:0000259" key="8">
    <source>
        <dbReference type="Pfam" id="PF13632"/>
    </source>
</evidence>
<dbReference type="InterPro" id="IPR029044">
    <property type="entry name" value="Nucleotide-diphossugar_trans"/>
</dbReference>
<evidence type="ECO:0000256" key="2">
    <source>
        <dbReference type="ARBA" id="ARBA00022676"/>
    </source>
</evidence>
<dbReference type="InterPro" id="IPR050321">
    <property type="entry name" value="Glycosyltr_2/OpgH_subfam"/>
</dbReference>
<dbReference type="SUPFAM" id="SSF53448">
    <property type="entry name" value="Nucleotide-diphospho-sugar transferases"/>
    <property type="match status" value="1"/>
</dbReference>
<dbReference type="PANTHER" id="PTHR43867">
    <property type="entry name" value="CELLULOSE SYNTHASE CATALYTIC SUBUNIT A [UDP-FORMING]"/>
    <property type="match status" value="1"/>
</dbReference>
<feature type="transmembrane region" description="Helical" evidence="7">
    <location>
        <begin position="533"/>
        <end position="552"/>
    </location>
</feature>
<accession>A0A1F4U687</accession>
<proteinExistence type="predicted"/>
<keyword evidence="5 7" id="KW-1133">Transmembrane helix</keyword>
<feature type="transmembrane region" description="Helical" evidence="7">
    <location>
        <begin position="142"/>
        <end position="160"/>
    </location>
</feature>
<protein>
    <recommendedName>
        <fullName evidence="8">Glycosyltransferase 2-like domain-containing protein</fullName>
    </recommendedName>
</protein>
<keyword evidence="6 7" id="KW-0472">Membrane</keyword>
<reference evidence="9 10" key="1">
    <citation type="journal article" date="2016" name="Nat. Commun.">
        <title>Thousands of microbial genomes shed light on interconnected biogeochemical processes in an aquifer system.</title>
        <authorList>
            <person name="Anantharaman K."/>
            <person name="Brown C.T."/>
            <person name="Hug L.A."/>
            <person name="Sharon I."/>
            <person name="Castelle C.J."/>
            <person name="Probst A.J."/>
            <person name="Thomas B.C."/>
            <person name="Singh A."/>
            <person name="Wilkins M.J."/>
            <person name="Karaoz U."/>
            <person name="Brodie E.L."/>
            <person name="Williams K.H."/>
            <person name="Hubbard S.S."/>
            <person name="Banfield J.F."/>
        </authorList>
    </citation>
    <scope>NUCLEOTIDE SEQUENCE [LARGE SCALE GENOMIC DNA]</scope>
</reference>
<dbReference type="GO" id="GO:0016757">
    <property type="term" value="F:glycosyltransferase activity"/>
    <property type="evidence" value="ECO:0007669"/>
    <property type="project" value="UniProtKB-KW"/>
</dbReference>
<dbReference type="InterPro" id="IPR001173">
    <property type="entry name" value="Glyco_trans_2-like"/>
</dbReference>
<dbReference type="GO" id="GO:0016020">
    <property type="term" value="C:membrane"/>
    <property type="evidence" value="ECO:0007669"/>
    <property type="project" value="UniProtKB-SubCell"/>
</dbReference>
<feature type="transmembrane region" description="Helical" evidence="7">
    <location>
        <begin position="166"/>
        <end position="190"/>
    </location>
</feature>
<evidence type="ECO:0000256" key="1">
    <source>
        <dbReference type="ARBA" id="ARBA00004141"/>
    </source>
</evidence>
<dbReference type="Proteomes" id="UP000179242">
    <property type="component" value="Unassembled WGS sequence"/>
</dbReference>
<feature type="transmembrane region" description="Helical" evidence="7">
    <location>
        <begin position="648"/>
        <end position="668"/>
    </location>
</feature>
<comment type="caution">
    <text evidence="9">The sequence shown here is derived from an EMBL/GenBank/DDBJ whole genome shotgun (WGS) entry which is preliminary data.</text>
</comment>
<keyword evidence="2" id="KW-0328">Glycosyltransferase</keyword>
<evidence type="ECO:0000256" key="7">
    <source>
        <dbReference type="SAM" id="Phobius"/>
    </source>
</evidence>
<sequence>MALTRAARIASYLSSNNAINRSLNAFGYFARATYSGYVPGRTRDLASIAQHLDGSKELEITPEGIFIDHSQQVSTNPFLIEAFLEHQITKIETSGIDYKDLVKLSKGEMPEGLESQITRDEASAQQSLEKVMDKNNQKVMRLNALAALYGGILYASYKVLMLAVQIAPLSAIDLFCNIILVTCTISYAAINIIKQKFVADSTQYIPPKATEEEKEFAKGKDGPKITLLIPARNEPTKVLRRTLQAAEHLDYKNYEVVLLLDSYPNSENFKDVMQMYEQEFRTNPKIKVFARKRHQTVRNQKLNKADCVNAFLNDAHGRQFEETFFIASEFIAITDADYRLYPEFLAETVPHLLRDKDNAYVMTPQNFPQERGNPVEQSTAALINSSWQIVNRGAAHSTRVLFGGCNAVIRMSALESVAVYRETGEKDYLPTDTITEDLALTLRFFEKKYKSVYLPQPLAVGDPISSLGDIFATYWRYGEGSTENTLKHTIPFMRRGIINLNSWEGADYLAKAINPFMVALVGGISQFHLLSLFGVQLIGTSALAPILYYFLLSNSAKAALKKQGIKDPLAVAKITTLTFIQFPVFVDSTYTAIKNYLLGKEASYRVTKKDGSRTRVPLKYLLPLLGTFSSSIYSFAGHLSEFSASHDLWRIEAASWATLPILSIGYGLTHFNGIKNTLSDLYYGFKEFGRDVKDSTTSTALALGRLNFPV</sequence>
<name>A0A1F4U687_UNCSA</name>
<comment type="subcellular location">
    <subcellularLocation>
        <location evidence="1">Membrane</location>
        <topology evidence="1">Multi-pass membrane protein</topology>
    </subcellularLocation>
</comment>
<dbReference type="AlphaFoldDB" id="A0A1F4U687"/>
<evidence type="ECO:0000256" key="6">
    <source>
        <dbReference type="ARBA" id="ARBA00023136"/>
    </source>
</evidence>
<keyword evidence="3" id="KW-0808">Transferase</keyword>
<evidence type="ECO:0000256" key="4">
    <source>
        <dbReference type="ARBA" id="ARBA00022692"/>
    </source>
</evidence>
<dbReference type="Gene3D" id="3.90.550.10">
    <property type="entry name" value="Spore Coat Polysaccharide Biosynthesis Protein SpsA, Chain A"/>
    <property type="match status" value="1"/>
</dbReference>
<gene>
    <name evidence="9" type="ORF">A2438_03900</name>
</gene>
<keyword evidence="4 7" id="KW-0812">Transmembrane</keyword>
<feature type="domain" description="Glycosyltransferase 2-like" evidence="8">
    <location>
        <begin position="331"/>
        <end position="508"/>
    </location>
</feature>
<organism evidence="9 10">
    <name type="scientific">candidate division WOR-1 bacterium RIFOXYC2_FULL_46_14</name>
    <dbReference type="NCBI Taxonomy" id="1802587"/>
    <lineage>
        <taxon>Bacteria</taxon>
        <taxon>Bacillati</taxon>
        <taxon>Saganbacteria</taxon>
    </lineage>
</organism>
<dbReference type="PANTHER" id="PTHR43867:SF2">
    <property type="entry name" value="CELLULOSE SYNTHASE CATALYTIC SUBUNIT A [UDP-FORMING]"/>
    <property type="match status" value="1"/>
</dbReference>